<reference evidence="1 2" key="2">
    <citation type="submission" date="2018-11" db="EMBL/GenBank/DDBJ databases">
        <authorList>
            <consortium name="Pathogen Informatics"/>
        </authorList>
    </citation>
    <scope>NUCLEOTIDE SEQUENCE [LARGE SCALE GENOMIC DNA]</scope>
</reference>
<keyword evidence="2" id="KW-1185">Reference proteome</keyword>
<dbReference type="EMBL" id="UYRT01023870">
    <property type="protein sequence ID" value="VDK61785.1"/>
    <property type="molecule type" value="Genomic_DNA"/>
</dbReference>
<dbReference type="AlphaFoldDB" id="A0A183DHW8"/>
<evidence type="ECO:0000313" key="1">
    <source>
        <dbReference type="EMBL" id="VDK61785.1"/>
    </source>
</evidence>
<dbReference type="Proteomes" id="UP000271098">
    <property type="component" value="Unassembled WGS sequence"/>
</dbReference>
<organism evidence="3">
    <name type="scientific">Gongylonema pulchrum</name>
    <dbReference type="NCBI Taxonomy" id="637853"/>
    <lineage>
        <taxon>Eukaryota</taxon>
        <taxon>Metazoa</taxon>
        <taxon>Ecdysozoa</taxon>
        <taxon>Nematoda</taxon>
        <taxon>Chromadorea</taxon>
        <taxon>Rhabditida</taxon>
        <taxon>Spirurina</taxon>
        <taxon>Spiruromorpha</taxon>
        <taxon>Spiruroidea</taxon>
        <taxon>Gongylonematidae</taxon>
        <taxon>Gongylonema</taxon>
    </lineage>
</organism>
<reference evidence="3" key="1">
    <citation type="submission" date="2016-06" db="UniProtKB">
        <authorList>
            <consortium name="WormBaseParasite"/>
        </authorList>
    </citation>
    <scope>IDENTIFICATION</scope>
</reference>
<proteinExistence type="predicted"/>
<evidence type="ECO:0000313" key="3">
    <source>
        <dbReference type="WBParaSite" id="GPUH_0000831801-mRNA-1"/>
    </source>
</evidence>
<gene>
    <name evidence="1" type="ORF">GPUH_LOCUS8313</name>
</gene>
<name>A0A183DHW8_9BILA</name>
<protein>
    <submittedName>
        <fullName evidence="3">Anaphase-promoting complex subunit 1</fullName>
    </submittedName>
</protein>
<dbReference type="WBParaSite" id="GPUH_0000831801-mRNA-1">
    <property type="protein sequence ID" value="GPUH_0000831801-mRNA-1"/>
    <property type="gene ID" value="GPUH_0000831801"/>
</dbReference>
<evidence type="ECO:0000313" key="2">
    <source>
        <dbReference type="Proteomes" id="UP000271098"/>
    </source>
</evidence>
<accession>A0A183DHW8</accession>
<sequence length="75" mass="8506">MLCPIAEKLEQCERLPVEWPKVGIPFVQPLLELFSDNPLADFSETSSMSAQVGKHLVAARIYSRFRMANACDFYV</sequence>